<comment type="caution">
    <text evidence="7">The sequence shown here is derived from an EMBL/GenBank/DDBJ whole genome shotgun (WGS) entry which is preliminary data.</text>
</comment>
<dbReference type="PROSITE" id="PS50112">
    <property type="entry name" value="PAS"/>
    <property type="match status" value="1"/>
</dbReference>
<dbReference type="SMART" id="SM00091">
    <property type="entry name" value="PAS"/>
    <property type="match status" value="1"/>
</dbReference>
<evidence type="ECO:0000259" key="5">
    <source>
        <dbReference type="PROSITE" id="PS50113"/>
    </source>
</evidence>
<keyword evidence="7" id="KW-0548">Nucleotidyltransferase</keyword>
<dbReference type="InterPro" id="IPR043128">
    <property type="entry name" value="Rev_trsase/Diguanyl_cyclase"/>
</dbReference>
<dbReference type="CDD" id="cd00130">
    <property type="entry name" value="PAS"/>
    <property type="match status" value="1"/>
</dbReference>
<dbReference type="NCBIfam" id="TIGR00229">
    <property type="entry name" value="sensory_box"/>
    <property type="match status" value="1"/>
</dbReference>
<dbReference type="Pfam" id="PF00990">
    <property type="entry name" value="GGDEF"/>
    <property type="match status" value="1"/>
</dbReference>
<proteinExistence type="predicted"/>
<reference evidence="7" key="1">
    <citation type="submission" date="2022-04" db="EMBL/GenBank/DDBJ databases">
        <title>Desulfatitalea alkaliphila sp. nov., a novel anaerobic sulfate-reducing bacterium isolated from terrestrial mud volcano, Taman Peninsula, Russia.</title>
        <authorList>
            <person name="Khomyakova M.A."/>
            <person name="Merkel A.Y."/>
            <person name="Slobodkin A.I."/>
        </authorList>
    </citation>
    <scope>NUCLEOTIDE SEQUENCE</scope>
    <source>
        <strain evidence="7">M08but</strain>
    </source>
</reference>
<dbReference type="NCBIfam" id="TIGR00254">
    <property type="entry name" value="GGDEF"/>
    <property type="match status" value="1"/>
</dbReference>
<dbReference type="InterPro" id="IPR018771">
    <property type="entry name" value="PocR_dom"/>
</dbReference>
<dbReference type="Pfam" id="PF08447">
    <property type="entry name" value="PAS_3"/>
    <property type="match status" value="1"/>
</dbReference>
<dbReference type="InterPro" id="IPR013655">
    <property type="entry name" value="PAS_fold_3"/>
</dbReference>
<evidence type="ECO:0000259" key="6">
    <source>
        <dbReference type="PROSITE" id="PS50887"/>
    </source>
</evidence>
<dbReference type="InterPro" id="IPR050469">
    <property type="entry name" value="Diguanylate_Cyclase"/>
</dbReference>
<dbReference type="Gene3D" id="3.30.450.20">
    <property type="entry name" value="PAS domain"/>
    <property type="match status" value="1"/>
</dbReference>
<evidence type="ECO:0000313" key="8">
    <source>
        <dbReference type="Proteomes" id="UP001165427"/>
    </source>
</evidence>
<evidence type="ECO:0000313" key="7">
    <source>
        <dbReference type="EMBL" id="MCJ8502851.1"/>
    </source>
</evidence>
<feature type="domain" description="GGDEF" evidence="6">
    <location>
        <begin position="584"/>
        <end position="721"/>
    </location>
</feature>
<dbReference type="FunFam" id="3.30.70.270:FF:000001">
    <property type="entry name" value="Diguanylate cyclase domain protein"/>
    <property type="match status" value="1"/>
</dbReference>
<feature type="domain" description="PAS" evidence="4">
    <location>
        <begin position="416"/>
        <end position="488"/>
    </location>
</feature>
<feature type="domain" description="PAC" evidence="5">
    <location>
        <begin position="492"/>
        <end position="545"/>
    </location>
</feature>
<dbReference type="InterPro" id="IPR000160">
    <property type="entry name" value="GGDEF_dom"/>
</dbReference>
<gene>
    <name evidence="7" type="ORF">MRX98_19905</name>
</gene>
<evidence type="ECO:0000256" key="3">
    <source>
        <dbReference type="SAM" id="Coils"/>
    </source>
</evidence>
<dbReference type="InterPro" id="IPR000700">
    <property type="entry name" value="PAS-assoc_C"/>
</dbReference>
<dbReference type="PROSITE" id="PS50113">
    <property type="entry name" value="PAC"/>
    <property type="match status" value="1"/>
</dbReference>
<keyword evidence="8" id="KW-1185">Reference proteome</keyword>
<protein>
    <recommendedName>
        <fullName evidence="1">diguanylate cyclase</fullName>
        <ecNumber evidence="1">2.7.7.65</ecNumber>
    </recommendedName>
</protein>
<dbReference type="GO" id="GO:0052621">
    <property type="term" value="F:diguanylate cyclase activity"/>
    <property type="evidence" value="ECO:0007669"/>
    <property type="project" value="UniProtKB-EC"/>
</dbReference>
<dbReference type="InterPro" id="IPR029787">
    <property type="entry name" value="Nucleotide_cyclase"/>
</dbReference>
<dbReference type="PROSITE" id="PS50887">
    <property type="entry name" value="GGDEF"/>
    <property type="match status" value="1"/>
</dbReference>
<dbReference type="PANTHER" id="PTHR45138:SF9">
    <property type="entry name" value="DIGUANYLATE CYCLASE DGCM-RELATED"/>
    <property type="match status" value="1"/>
</dbReference>
<name>A0AA41R6Z5_9BACT</name>
<dbReference type="SMART" id="SM00267">
    <property type="entry name" value="GGDEF"/>
    <property type="match status" value="1"/>
</dbReference>
<dbReference type="Pfam" id="PF10114">
    <property type="entry name" value="PocR"/>
    <property type="match status" value="1"/>
</dbReference>
<dbReference type="CDD" id="cd01949">
    <property type="entry name" value="GGDEF"/>
    <property type="match status" value="1"/>
</dbReference>
<dbReference type="EC" id="2.7.7.65" evidence="1"/>
<dbReference type="Proteomes" id="UP001165427">
    <property type="component" value="Unassembled WGS sequence"/>
</dbReference>
<dbReference type="SUPFAM" id="SSF55781">
    <property type="entry name" value="GAF domain-like"/>
    <property type="match status" value="1"/>
</dbReference>
<dbReference type="InterPro" id="IPR035965">
    <property type="entry name" value="PAS-like_dom_sf"/>
</dbReference>
<comment type="catalytic activity">
    <reaction evidence="2">
        <text>2 GTP = 3',3'-c-di-GMP + 2 diphosphate</text>
        <dbReference type="Rhea" id="RHEA:24898"/>
        <dbReference type="ChEBI" id="CHEBI:33019"/>
        <dbReference type="ChEBI" id="CHEBI:37565"/>
        <dbReference type="ChEBI" id="CHEBI:58805"/>
        <dbReference type="EC" id="2.7.7.65"/>
    </reaction>
</comment>
<dbReference type="RefSeq" id="WP_246914298.1">
    <property type="nucleotide sequence ID" value="NZ_JALJRB010000035.1"/>
</dbReference>
<feature type="coiled-coil region" evidence="3">
    <location>
        <begin position="225"/>
        <end position="260"/>
    </location>
</feature>
<keyword evidence="3" id="KW-0175">Coiled coil</keyword>
<sequence>MELRNGFAMVQGGRLPVNETVSDAMPLEDWQRLQDLTAVIGGVQMVMTDLRGDRLTLPSNELAACRWLRRLEAGIVDCHCPDRTPTGRDSSSLATPAPKRDICIALGIQCAKVPIKVRGVHCADWWIASHGDVLPARDRVTTLAQRMGADERALWEALQVNQRLSTNAFEAFLTWVTTFTQLLLRAGEDDGACSPTAASLPGPANRFVDAPVHDPGAEGTDALLRANKRLQLEVLERDLLEEQNARKAALLDAMNRVLQQTLNGHSERRLATIFLEAAQLLTRSPLGFLVQRQDEQWRIMAAGHWAEDKRYLLLPYENQTFPVGGVWQELIRTGTVFTMQGRVDQTQWYALPDDFPALDPLMAVALPARTGLEGFVALANNRQGYERVDQADVQTLSRVYAEALLRKRSEKARRESEQRLHLALESADEGLWDYFPQTARIYYSPRWFSLLGYAAADLPNEFITWRTLTHPEDLPLLEGTFERVVQDAEDAFRIEIRMLSQSGQWRWVQVRGRTAERDAEGGVRRVAGTLIDVSQYKQMELALQKANQELQRLAALDDLTQIANRRRFEERLAEEWRRARRTDASLALILCDIDFFKFYNDTFGHIRGDETLHAVAQAISGVLKRPMDLVARYGGEEFAIVLPDTDLQGALRVAGEVRDTIRSLGIVHGEPAACPTLSLSYGVAALKPREGLKARALLERADRALYQAKTDGRDRIVSMDAVPAGTT</sequence>
<dbReference type="PANTHER" id="PTHR45138">
    <property type="entry name" value="REGULATORY COMPONENTS OF SENSORY TRANSDUCTION SYSTEM"/>
    <property type="match status" value="1"/>
</dbReference>
<evidence type="ECO:0000259" key="4">
    <source>
        <dbReference type="PROSITE" id="PS50112"/>
    </source>
</evidence>
<accession>A0AA41R6Z5</accession>
<dbReference type="InterPro" id="IPR001610">
    <property type="entry name" value="PAC"/>
</dbReference>
<keyword evidence="7" id="KW-0808">Transferase</keyword>
<evidence type="ECO:0000256" key="1">
    <source>
        <dbReference type="ARBA" id="ARBA00012528"/>
    </source>
</evidence>
<dbReference type="AlphaFoldDB" id="A0AA41R6Z5"/>
<dbReference type="EMBL" id="JALJRB010000035">
    <property type="protein sequence ID" value="MCJ8502851.1"/>
    <property type="molecule type" value="Genomic_DNA"/>
</dbReference>
<evidence type="ECO:0000256" key="2">
    <source>
        <dbReference type="ARBA" id="ARBA00034247"/>
    </source>
</evidence>
<dbReference type="SUPFAM" id="SSF55785">
    <property type="entry name" value="PYP-like sensor domain (PAS domain)"/>
    <property type="match status" value="1"/>
</dbReference>
<dbReference type="Gene3D" id="3.30.70.270">
    <property type="match status" value="1"/>
</dbReference>
<dbReference type="InterPro" id="IPR000014">
    <property type="entry name" value="PAS"/>
</dbReference>
<dbReference type="SUPFAM" id="SSF55073">
    <property type="entry name" value="Nucleotide cyclase"/>
    <property type="match status" value="1"/>
</dbReference>
<dbReference type="SMART" id="SM00086">
    <property type="entry name" value="PAC"/>
    <property type="match status" value="1"/>
</dbReference>
<organism evidence="7 8">
    <name type="scientific">Desulfatitalea alkaliphila</name>
    <dbReference type="NCBI Taxonomy" id="2929485"/>
    <lineage>
        <taxon>Bacteria</taxon>
        <taxon>Pseudomonadati</taxon>
        <taxon>Thermodesulfobacteriota</taxon>
        <taxon>Desulfobacteria</taxon>
        <taxon>Desulfobacterales</taxon>
        <taxon>Desulfosarcinaceae</taxon>
        <taxon>Desulfatitalea</taxon>
    </lineage>
</organism>